<evidence type="ECO:0000256" key="2">
    <source>
        <dbReference type="SAM" id="Phobius"/>
    </source>
</evidence>
<organism evidence="4 5">
    <name type="scientific">Brachionus plicatilis</name>
    <name type="common">Marine rotifer</name>
    <name type="synonym">Brachionus muelleri</name>
    <dbReference type="NCBI Taxonomy" id="10195"/>
    <lineage>
        <taxon>Eukaryota</taxon>
        <taxon>Metazoa</taxon>
        <taxon>Spiralia</taxon>
        <taxon>Gnathifera</taxon>
        <taxon>Rotifera</taxon>
        <taxon>Eurotatoria</taxon>
        <taxon>Monogononta</taxon>
        <taxon>Pseudotrocha</taxon>
        <taxon>Ploima</taxon>
        <taxon>Brachionidae</taxon>
        <taxon>Brachionus</taxon>
    </lineage>
</organism>
<evidence type="ECO:0000313" key="4">
    <source>
        <dbReference type="EMBL" id="RNA00624.1"/>
    </source>
</evidence>
<keyword evidence="2" id="KW-0812">Transmembrane</keyword>
<name>A0A3M7PNR9_BRAPC</name>
<dbReference type="InterPro" id="IPR007527">
    <property type="entry name" value="Znf_SWIM"/>
</dbReference>
<dbReference type="Pfam" id="PF04434">
    <property type="entry name" value="SWIM"/>
    <property type="match status" value="1"/>
</dbReference>
<sequence length="192" mass="22404">MYVPALIQYVGDDSIDRAMWFYNKNKVSHNINLGIYNVTDEAGTILQVYMYPNSKCSCAEEKNCSHILAVFIANEKNFESDYKKPNLGQLVRTKNKNKLSGRKLQDEKKKKFQFSVLLMLLLFLYYDLLDVFFQVERSLNIFYEKERNLIFNNLNEILTPSRAQTFIIIICYKPSSYNIAASTSRANIQTFI</sequence>
<evidence type="ECO:0000256" key="1">
    <source>
        <dbReference type="PROSITE-ProRule" id="PRU00325"/>
    </source>
</evidence>
<gene>
    <name evidence="4" type="ORF">BpHYR1_041164</name>
</gene>
<dbReference type="PROSITE" id="PS50966">
    <property type="entry name" value="ZF_SWIM"/>
    <property type="match status" value="1"/>
</dbReference>
<keyword evidence="2" id="KW-1133">Transmembrane helix</keyword>
<accession>A0A3M7PNR9</accession>
<dbReference type="GO" id="GO:0008270">
    <property type="term" value="F:zinc ion binding"/>
    <property type="evidence" value="ECO:0007669"/>
    <property type="project" value="UniProtKB-KW"/>
</dbReference>
<keyword evidence="5" id="KW-1185">Reference proteome</keyword>
<keyword evidence="1" id="KW-0863">Zinc-finger</keyword>
<proteinExistence type="predicted"/>
<dbReference type="Proteomes" id="UP000276133">
    <property type="component" value="Unassembled WGS sequence"/>
</dbReference>
<keyword evidence="2" id="KW-0472">Membrane</keyword>
<protein>
    <recommendedName>
        <fullName evidence="3">SWIM-type domain-containing protein</fullName>
    </recommendedName>
</protein>
<feature type="domain" description="SWIM-type" evidence="3">
    <location>
        <begin position="46"/>
        <end position="75"/>
    </location>
</feature>
<keyword evidence="1" id="KW-0862">Zinc</keyword>
<dbReference type="AlphaFoldDB" id="A0A3M7PNR9"/>
<evidence type="ECO:0000313" key="5">
    <source>
        <dbReference type="Proteomes" id="UP000276133"/>
    </source>
</evidence>
<dbReference type="EMBL" id="REGN01009675">
    <property type="protein sequence ID" value="RNA00624.1"/>
    <property type="molecule type" value="Genomic_DNA"/>
</dbReference>
<evidence type="ECO:0000259" key="3">
    <source>
        <dbReference type="PROSITE" id="PS50966"/>
    </source>
</evidence>
<reference evidence="4 5" key="1">
    <citation type="journal article" date="2018" name="Sci. Rep.">
        <title>Genomic signatures of local adaptation to the degree of environmental predictability in rotifers.</title>
        <authorList>
            <person name="Franch-Gras L."/>
            <person name="Hahn C."/>
            <person name="Garcia-Roger E.M."/>
            <person name="Carmona M.J."/>
            <person name="Serra M."/>
            <person name="Gomez A."/>
        </authorList>
    </citation>
    <scope>NUCLEOTIDE SEQUENCE [LARGE SCALE GENOMIC DNA]</scope>
    <source>
        <strain evidence="4">HYR1</strain>
    </source>
</reference>
<comment type="caution">
    <text evidence="4">The sequence shown here is derived from an EMBL/GenBank/DDBJ whole genome shotgun (WGS) entry which is preliminary data.</text>
</comment>
<keyword evidence="1" id="KW-0479">Metal-binding</keyword>
<feature type="transmembrane region" description="Helical" evidence="2">
    <location>
        <begin position="112"/>
        <end position="133"/>
    </location>
</feature>